<dbReference type="EC" id="3.4.16.4" evidence="5"/>
<dbReference type="EMBL" id="UGQW01000002">
    <property type="protein sequence ID" value="STZ68743.1"/>
    <property type="molecule type" value="Genomic_DNA"/>
</dbReference>
<dbReference type="GO" id="GO:0008658">
    <property type="term" value="F:penicillin binding"/>
    <property type="evidence" value="ECO:0007669"/>
    <property type="project" value="InterPro"/>
</dbReference>
<dbReference type="FunFam" id="3.40.710.10:FF:000041">
    <property type="entry name" value="Penicillin-binding protein 1A"/>
    <property type="match status" value="1"/>
</dbReference>
<evidence type="ECO:0000259" key="28">
    <source>
        <dbReference type="Pfam" id="PF00905"/>
    </source>
</evidence>
<sequence length="802" mass="88484">MIKKFLTTLFGLLVGLVLFAIGLLAIAVLITYPKLPALDAVQNYQPKMPLTIYSADGKLIGSYGEERRAFTEIKEFPQVLKDAVIAAEDKRFYQHWGVDVFGVGRAMVGNLRSGGVRSGASTITQQVARNFYLTNEQTFTRKFNEALLAYKIEQSLTKDQILELYFNQIYLGQRAYGFAAASQVYFNKPVQELNLAEASMLAGLPKFPSAANPLVNPKRAKQRQEYILDNMVELGMITPAEKNAAFNQELHYERHVQDIDQTSLYVAEMARQELYEKYGEDAYTQGFKVYTTVDTESQRIATNALRKTLRGFDRGSAYRGAEGYLELGKDSDEDLEEIVGKYLSTMHAVDGLEPAVIIEASKNTGIVAQITTGDRVRLTPAQMGSARNAILNAKLEEAQLRPGAVIRLQRIKGGEWRIAQEPALQGALVALDVRTGAVKALVGGYNFHSKNFNRATQAMRQPGSSFKPFVYSAALAKGMTAATLINDEPLSIPGAGRGGRPWTPKNSDGRYDGPITLRHALTKSKNMVSIRILMANGVDYTQQYIQKFGFKPSNHPANLSMALGAGSSTPLQMAEAYAVFANGGYKVSAYVIDKIYDSQDRLKAQMQPLVAGENAPQVIDPRNAYIMYKIMQDVVKYGTARGALSLGRSDIAGKTGTTNDNKDAWFVGFNPDIVTAVFIGFDKPRSMGRAGYGGTIALPVWVEYMRHALKGKESNGMKVPTGLVLRGGEYFYKERQTTDPSIRIDNTSSRPANENTDTGSPTRTNQDNGEQELKPINRVTEETEVKPINRKPAADNDLNDLF</sequence>
<evidence type="ECO:0000256" key="23">
    <source>
        <dbReference type="ARBA" id="ARBA00034000"/>
    </source>
</evidence>
<dbReference type="InterPro" id="IPR050396">
    <property type="entry name" value="Glycosyltr_51/Transpeptidase"/>
</dbReference>
<dbReference type="GO" id="GO:0009252">
    <property type="term" value="P:peptidoglycan biosynthetic process"/>
    <property type="evidence" value="ECO:0007669"/>
    <property type="project" value="UniProtKB-UniPathway"/>
</dbReference>
<dbReference type="GO" id="GO:0008360">
    <property type="term" value="P:regulation of cell shape"/>
    <property type="evidence" value="ECO:0007669"/>
    <property type="project" value="UniProtKB-KW"/>
</dbReference>
<dbReference type="SUPFAM" id="SSF56601">
    <property type="entry name" value="beta-lactamase/transpeptidase-like"/>
    <property type="match status" value="1"/>
</dbReference>
<dbReference type="NCBIfam" id="TIGR02074">
    <property type="entry name" value="PBP_1a_fam"/>
    <property type="match status" value="1"/>
</dbReference>
<evidence type="ECO:0000256" key="3">
    <source>
        <dbReference type="ARBA" id="ARBA00007090"/>
    </source>
</evidence>
<evidence type="ECO:0000256" key="17">
    <source>
        <dbReference type="ARBA" id="ARBA00022984"/>
    </source>
</evidence>
<comment type="similarity">
    <text evidence="4">In the N-terminal section; belongs to the glycosyltransferase 51 family.</text>
</comment>
<evidence type="ECO:0000256" key="16">
    <source>
        <dbReference type="ARBA" id="ARBA00022968"/>
    </source>
</evidence>
<dbReference type="InterPro" id="IPR001264">
    <property type="entry name" value="Glyco_trans_51"/>
</dbReference>
<evidence type="ECO:0000256" key="21">
    <source>
        <dbReference type="ARBA" id="ARBA00023268"/>
    </source>
</evidence>
<keyword evidence="17" id="KW-0573">Peptidoglycan synthesis</keyword>
<dbReference type="PANTHER" id="PTHR32282">
    <property type="entry name" value="BINDING PROTEIN TRANSPEPTIDASE, PUTATIVE-RELATED"/>
    <property type="match status" value="1"/>
</dbReference>
<dbReference type="Pfam" id="PF00905">
    <property type="entry name" value="Transpeptidase"/>
    <property type="match status" value="1"/>
</dbReference>
<keyword evidence="7" id="KW-1003">Cell membrane</keyword>
<evidence type="ECO:0000256" key="25">
    <source>
        <dbReference type="ARBA" id="ARBA00049902"/>
    </source>
</evidence>
<evidence type="ECO:0000259" key="29">
    <source>
        <dbReference type="Pfam" id="PF00912"/>
    </source>
</evidence>
<comment type="catalytic activity">
    <reaction evidence="25">
        <text>[GlcNAc-(1-&gt;4)-Mur2Ac(oyl-L-Ala-gamma-D-Glu-L-Lys-D-Ala-D-Ala)](n)-di-trans,octa-cis-undecaprenyl diphosphate + beta-D-GlcNAc-(1-&gt;4)-Mur2Ac(oyl-L-Ala-gamma-D-Glu-L-Lys-D-Ala-D-Ala)-di-trans,octa-cis-undecaprenyl diphosphate = [GlcNAc-(1-&gt;4)-Mur2Ac(oyl-L-Ala-gamma-D-Glu-L-Lys-D-Ala-D-Ala)](n+1)-di-trans,octa-cis-undecaprenyl diphosphate + di-trans,octa-cis-undecaprenyl diphosphate + H(+)</text>
        <dbReference type="Rhea" id="RHEA:23708"/>
        <dbReference type="Rhea" id="RHEA-COMP:9602"/>
        <dbReference type="Rhea" id="RHEA-COMP:9603"/>
        <dbReference type="ChEBI" id="CHEBI:15378"/>
        <dbReference type="ChEBI" id="CHEBI:58405"/>
        <dbReference type="ChEBI" id="CHEBI:60033"/>
        <dbReference type="ChEBI" id="CHEBI:78435"/>
        <dbReference type="EC" id="2.4.99.28"/>
    </reaction>
</comment>
<feature type="domain" description="Glycosyl transferase family 51" evidence="29">
    <location>
        <begin position="57"/>
        <end position="231"/>
    </location>
</feature>
<keyword evidence="22" id="KW-0961">Cell wall biogenesis/degradation</keyword>
<comment type="catalytic activity">
    <reaction evidence="23">
        <text>Preferential cleavage: (Ac)2-L-Lys-D-Ala-|-D-Ala. Also transpeptidation of peptidyl-alanyl moieties that are N-acyl substituents of D-alanine.</text>
        <dbReference type="EC" id="3.4.16.4"/>
    </reaction>
</comment>
<evidence type="ECO:0000259" key="30">
    <source>
        <dbReference type="Pfam" id="PF17092"/>
    </source>
</evidence>
<evidence type="ECO:0000256" key="4">
    <source>
        <dbReference type="ARBA" id="ARBA00007739"/>
    </source>
</evidence>
<gene>
    <name evidence="31" type="primary">mrcA</name>
    <name evidence="31" type="ORF">NCTC10660_02273</name>
</gene>
<dbReference type="GO" id="GO:0046677">
    <property type="term" value="P:response to antibiotic"/>
    <property type="evidence" value="ECO:0007669"/>
    <property type="project" value="UniProtKB-KW"/>
</dbReference>
<feature type="compositionally biased region" description="Polar residues" evidence="27">
    <location>
        <begin position="738"/>
        <end position="768"/>
    </location>
</feature>
<evidence type="ECO:0000256" key="2">
    <source>
        <dbReference type="ARBA" id="ARBA00004752"/>
    </source>
</evidence>
<dbReference type="GO" id="GO:0006508">
    <property type="term" value="P:proteolysis"/>
    <property type="evidence" value="ECO:0007669"/>
    <property type="project" value="UniProtKB-KW"/>
</dbReference>
<dbReference type="RefSeq" id="WP_074896863.1">
    <property type="nucleotide sequence ID" value="NZ_CP031252.1"/>
</dbReference>
<dbReference type="PANTHER" id="PTHR32282:SF27">
    <property type="entry name" value="PENICILLIN-BINDING PROTEIN 1A"/>
    <property type="match status" value="1"/>
</dbReference>
<evidence type="ECO:0000256" key="1">
    <source>
        <dbReference type="ARBA" id="ARBA00004249"/>
    </source>
</evidence>
<keyword evidence="18" id="KW-1133">Transmembrane helix</keyword>
<evidence type="ECO:0000256" key="7">
    <source>
        <dbReference type="ARBA" id="ARBA00022475"/>
    </source>
</evidence>
<name>A0A378U3J8_NEIEL</name>
<keyword evidence="11" id="KW-0328">Glycosyltransferase</keyword>
<evidence type="ECO:0000256" key="14">
    <source>
        <dbReference type="ARBA" id="ARBA00022801"/>
    </source>
</evidence>
<accession>A0A378U3J8</accession>
<dbReference type="Gene3D" id="3.40.710.10">
    <property type="entry name" value="DD-peptidase/beta-lactamase superfamily"/>
    <property type="match status" value="2"/>
</dbReference>
<comment type="subcellular location">
    <subcellularLocation>
        <location evidence="1">Cell inner membrane</location>
        <topology evidence="1">Single-pass type II membrane protein</topology>
    </subcellularLocation>
</comment>
<keyword evidence="10" id="KW-0645">Protease</keyword>
<evidence type="ECO:0000256" key="19">
    <source>
        <dbReference type="ARBA" id="ARBA00023136"/>
    </source>
</evidence>
<keyword evidence="8" id="KW-0997">Cell inner membrane</keyword>
<evidence type="ECO:0000256" key="15">
    <source>
        <dbReference type="ARBA" id="ARBA00022960"/>
    </source>
</evidence>
<keyword evidence="13" id="KW-0812">Transmembrane</keyword>
<dbReference type="AlphaFoldDB" id="A0A378U3J8"/>
<proteinExistence type="inferred from homology"/>
<dbReference type="Pfam" id="PF17092">
    <property type="entry name" value="PCB_OB"/>
    <property type="match status" value="1"/>
</dbReference>
<dbReference type="Pfam" id="PF00912">
    <property type="entry name" value="Transgly"/>
    <property type="match status" value="1"/>
</dbReference>
<evidence type="ECO:0000313" key="32">
    <source>
        <dbReference type="Proteomes" id="UP000254927"/>
    </source>
</evidence>
<evidence type="ECO:0000256" key="13">
    <source>
        <dbReference type="ARBA" id="ARBA00022692"/>
    </source>
</evidence>
<dbReference type="InterPro" id="IPR031376">
    <property type="entry name" value="PCB_OB"/>
</dbReference>
<keyword evidence="9" id="KW-0121">Carboxypeptidase</keyword>
<dbReference type="GO" id="GO:0030288">
    <property type="term" value="C:outer membrane-bounded periplasmic space"/>
    <property type="evidence" value="ECO:0007669"/>
    <property type="project" value="TreeGrafter"/>
</dbReference>
<reference evidence="31 32" key="1">
    <citation type="submission" date="2018-06" db="EMBL/GenBank/DDBJ databases">
        <authorList>
            <consortium name="Pathogen Informatics"/>
            <person name="Doyle S."/>
        </authorList>
    </citation>
    <scope>NUCLEOTIDE SEQUENCE [LARGE SCALE GENOMIC DNA]</scope>
    <source>
        <strain evidence="31 32">NCTC10660</strain>
    </source>
</reference>
<keyword evidence="20" id="KW-0046">Antibiotic resistance</keyword>
<evidence type="ECO:0000256" key="12">
    <source>
        <dbReference type="ARBA" id="ARBA00022679"/>
    </source>
</evidence>
<keyword evidence="15" id="KW-0133">Cell shape</keyword>
<keyword evidence="14" id="KW-0378">Hydrolase</keyword>
<evidence type="ECO:0000256" key="27">
    <source>
        <dbReference type="SAM" id="MobiDB-lite"/>
    </source>
</evidence>
<feature type="domain" description="Penicillin-binding protein transpeptidase" evidence="28">
    <location>
        <begin position="426"/>
        <end position="682"/>
    </location>
</feature>
<dbReference type="InterPro" id="IPR012338">
    <property type="entry name" value="Beta-lactam/transpept-like"/>
</dbReference>
<evidence type="ECO:0000256" key="22">
    <source>
        <dbReference type="ARBA" id="ARBA00023316"/>
    </source>
</evidence>
<dbReference type="FunFam" id="1.10.3810.10:FF:000003">
    <property type="entry name" value="Penicillin-binding protein 1a"/>
    <property type="match status" value="1"/>
</dbReference>
<evidence type="ECO:0000256" key="8">
    <source>
        <dbReference type="ARBA" id="ARBA00022519"/>
    </source>
</evidence>
<dbReference type="EC" id="2.4.99.28" evidence="24"/>
<comment type="pathway">
    <text evidence="2">Cell wall biogenesis; peptidoglycan biosynthesis.</text>
</comment>
<keyword evidence="16" id="KW-0735">Signal-anchor</keyword>
<feature type="domain" description="Penicillin-binding protein OB-like" evidence="30">
    <location>
        <begin position="318"/>
        <end position="423"/>
    </location>
</feature>
<evidence type="ECO:0000256" key="20">
    <source>
        <dbReference type="ARBA" id="ARBA00023251"/>
    </source>
</evidence>
<evidence type="ECO:0000256" key="6">
    <source>
        <dbReference type="ARBA" id="ARBA00018638"/>
    </source>
</evidence>
<evidence type="ECO:0000256" key="24">
    <source>
        <dbReference type="ARBA" id="ARBA00044770"/>
    </source>
</evidence>
<evidence type="ECO:0000256" key="11">
    <source>
        <dbReference type="ARBA" id="ARBA00022676"/>
    </source>
</evidence>
<feature type="compositionally biased region" description="Basic and acidic residues" evidence="27">
    <location>
        <begin position="771"/>
        <end position="787"/>
    </location>
</feature>
<protein>
    <recommendedName>
        <fullName evidence="6">Penicillin-binding protein 1A</fullName>
        <ecNumber evidence="24">2.4.99.28</ecNumber>
        <ecNumber evidence="5">3.4.16.4</ecNumber>
    </recommendedName>
</protein>
<dbReference type="InterPro" id="IPR001460">
    <property type="entry name" value="PCN-bd_Tpept"/>
</dbReference>
<comment type="pathway">
    <text evidence="26">Glycan biosynthesis.</text>
</comment>
<evidence type="ECO:0000256" key="9">
    <source>
        <dbReference type="ARBA" id="ARBA00022645"/>
    </source>
</evidence>
<dbReference type="UniPathway" id="UPA00219"/>
<evidence type="ECO:0000256" key="5">
    <source>
        <dbReference type="ARBA" id="ARBA00012448"/>
    </source>
</evidence>
<evidence type="ECO:0000256" key="18">
    <source>
        <dbReference type="ARBA" id="ARBA00022989"/>
    </source>
</evidence>
<keyword evidence="19" id="KW-0472">Membrane</keyword>
<dbReference type="GO" id="GO:0005886">
    <property type="term" value="C:plasma membrane"/>
    <property type="evidence" value="ECO:0007669"/>
    <property type="project" value="UniProtKB-SubCell"/>
</dbReference>
<dbReference type="InterPro" id="IPR023346">
    <property type="entry name" value="Lysozyme-like_dom_sf"/>
</dbReference>
<comment type="similarity">
    <text evidence="3">In the C-terminal section; belongs to the transpeptidase family.</text>
</comment>
<dbReference type="InterPro" id="IPR036950">
    <property type="entry name" value="PBP_transglycosylase"/>
</dbReference>
<dbReference type="SUPFAM" id="SSF53955">
    <property type="entry name" value="Lysozyme-like"/>
    <property type="match status" value="1"/>
</dbReference>
<keyword evidence="12" id="KW-0808">Transferase</keyword>
<evidence type="ECO:0000256" key="26">
    <source>
        <dbReference type="ARBA" id="ARBA00060592"/>
    </source>
</evidence>
<organism evidence="31 32">
    <name type="scientific">Neisseria elongata</name>
    <dbReference type="NCBI Taxonomy" id="495"/>
    <lineage>
        <taxon>Bacteria</taxon>
        <taxon>Pseudomonadati</taxon>
        <taxon>Pseudomonadota</taxon>
        <taxon>Betaproteobacteria</taxon>
        <taxon>Neisseriales</taxon>
        <taxon>Neisseriaceae</taxon>
        <taxon>Neisseria</taxon>
    </lineage>
</organism>
<keyword evidence="21" id="KW-0511">Multifunctional enzyme</keyword>
<evidence type="ECO:0000313" key="31">
    <source>
        <dbReference type="EMBL" id="STZ68743.1"/>
    </source>
</evidence>
<dbReference type="GO" id="GO:0009002">
    <property type="term" value="F:serine-type D-Ala-D-Ala carboxypeptidase activity"/>
    <property type="evidence" value="ECO:0007669"/>
    <property type="project" value="UniProtKB-EC"/>
</dbReference>
<dbReference type="GeneID" id="93353258"/>
<evidence type="ECO:0000256" key="10">
    <source>
        <dbReference type="ARBA" id="ARBA00022670"/>
    </source>
</evidence>
<dbReference type="Proteomes" id="UP000254927">
    <property type="component" value="Unassembled WGS sequence"/>
</dbReference>
<dbReference type="Gene3D" id="1.10.3810.10">
    <property type="entry name" value="Biosynthetic peptidoglycan transglycosylase-like"/>
    <property type="match status" value="1"/>
</dbReference>
<feature type="region of interest" description="Disordered" evidence="27">
    <location>
        <begin position="736"/>
        <end position="802"/>
    </location>
</feature>
<dbReference type="GO" id="GO:0008955">
    <property type="term" value="F:peptidoglycan glycosyltransferase activity"/>
    <property type="evidence" value="ECO:0007669"/>
    <property type="project" value="UniProtKB-EC"/>
</dbReference>
<dbReference type="GO" id="GO:0071555">
    <property type="term" value="P:cell wall organization"/>
    <property type="evidence" value="ECO:0007669"/>
    <property type="project" value="UniProtKB-KW"/>
</dbReference>